<dbReference type="Proteomes" id="UP000765509">
    <property type="component" value="Unassembled WGS sequence"/>
</dbReference>
<dbReference type="InterPro" id="IPR035979">
    <property type="entry name" value="RBD_domain_sf"/>
</dbReference>
<reference evidence="2" key="1">
    <citation type="submission" date="2021-03" db="EMBL/GenBank/DDBJ databases">
        <title>Draft genome sequence of rust myrtle Austropuccinia psidii MF-1, a brazilian biotype.</title>
        <authorList>
            <person name="Quecine M.C."/>
            <person name="Pachon D.M.R."/>
            <person name="Bonatelli M.L."/>
            <person name="Correr F.H."/>
            <person name="Franceschini L.M."/>
            <person name="Leite T.F."/>
            <person name="Margarido G.R.A."/>
            <person name="Almeida C.A."/>
            <person name="Ferrarezi J.A."/>
            <person name="Labate C.A."/>
        </authorList>
    </citation>
    <scope>NUCLEOTIDE SEQUENCE</scope>
    <source>
        <strain evidence="2">MF-1</strain>
    </source>
</reference>
<proteinExistence type="inferred from homology"/>
<organism evidence="2 3">
    <name type="scientific">Austropuccinia psidii MF-1</name>
    <dbReference type="NCBI Taxonomy" id="1389203"/>
    <lineage>
        <taxon>Eukaryota</taxon>
        <taxon>Fungi</taxon>
        <taxon>Dikarya</taxon>
        <taxon>Basidiomycota</taxon>
        <taxon>Pucciniomycotina</taxon>
        <taxon>Pucciniomycetes</taxon>
        <taxon>Pucciniales</taxon>
        <taxon>Sphaerophragmiaceae</taxon>
        <taxon>Austropuccinia</taxon>
    </lineage>
</organism>
<evidence type="ECO:0000313" key="2">
    <source>
        <dbReference type="EMBL" id="MBW0555443.1"/>
    </source>
</evidence>
<gene>
    <name evidence="2" type="ORF">O181_095158</name>
</gene>
<dbReference type="AlphaFoldDB" id="A0A9Q3J3B8"/>
<dbReference type="GO" id="GO:0003676">
    <property type="term" value="F:nucleic acid binding"/>
    <property type="evidence" value="ECO:0007669"/>
    <property type="project" value="InterPro"/>
</dbReference>
<dbReference type="Gene3D" id="3.30.70.330">
    <property type="match status" value="1"/>
</dbReference>
<dbReference type="Pfam" id="PF04847">
    <property type="entry name" value="Calcipressin"/>
    <property type="match status" value="1"/>
</dbReference>
<dbReference type="GO" id="GO:0005737">
    <property type="term" value="C:cytoplasm"/>
    <property type="evidence" value="ECO:0007669"/>
    <property type="project" value="TreeGrafter"/>
</dbReference>
<dbReference type="OrthoDB" id="17212at2759"/>
<evidence type="ECO:0000313" key="3">
    <source>
        <dbReference type="Proteomes" id="UP000765509"/>
    </source>
</evidence>
<comment type="caution">
    <text evidence="2">The sequence shown here is derived from an EMBL/GenBank/DDBJ whole genome shotgun (WGS) entry which is preliminary data.</text>
</comment>
<dbReference type="InterPro" id="IPR012677">
    <property type="entry name" value="Nucleotide-bd_a/b_plait_sf"/>
</dbReference>
<evidence type="ECO:0008006" key="4">
    <source>
        <dbReference type="Google" id="ProtNLM"/>
    </source>
</evidence>
<dbReference type="GO" id="GO:0005634">
    <property type="term" value="C:nucleus"/>
    <property type="evidence" value="ECO:0007669"/>
    <property type="project" value="TreeGrafter"/>
</dbReference>
<comment type="similarity">
    <text evidence="1">Belongs to the RCAN family.</text>
</comment>
<dbReference type="PANTHER" id="PTHR10300">
    <property type="entry name" value="CALCIPRESSIN"/>
    <property type="match status" value="1"/>
</dbReference>
<sequence length="290" mass="32699">MTNYFFDKSKVQSNSSLSQSSHHSNTIIITSLPKEFFHPLLQASLRLHFSSYGVISNWISLPGLSRILVVYREIESAKKAKFEMNRFIIQPNDFSNELDHPENQNLLNQDEWDMIKNLPRTVFRIYFGPSTKPTLYSHLESSEQGLAGESLQSDRLKPPLSDKNFLISPPGSPPVGWNQAVEDAPNQNTLADDLTQRLKFISVGEDCIDLENDHDDALSTLEPIKEITILVGQPNLKLPTLKVQHSEPIQNSSKKMEISLVKATIESLTSSSKRITPTARPTLESYSINH</sequence>
<keyword evidence="3" id="KW-1185">Reference proteome</keyword>
<evidence type="ECO:0000256" key="1">
    <source>
        <dbReference type="ARBA" id="ARBA00008209"/>
    </source>
</evidence>
<dbReference type="PANTHER" id="PTHR10300:SF14">
    <property type="entry name" value="PROTEIN SARAH"/>
    <property type="match status" value="1"/>
</dbReference>
<protein>
    <recommendedName>
        <fullName evidence="4">Calcipressin</fullName>
    </recommendedName>
</protein>
<accession>A0A9Q3J3B8</accession>
<name>A0A9Q3J3B8_9BASI</name>
<dbReference type="SUPFAM" id="SSF54928">
    <property type="entry name" value="RNA-binding domain, RBD"/>
    <property type="match status" value="1"/>
</dbReference>
<dbReference type="GO" id="GO:0019722">
    <property type="term" value="P:calcium-mediated signaling"/>
    <property type="evidence" value="ECO:0007669"/>
    <property type="project" value="InterPro"/>
</dbReference>
<dbReference type="GO" id="GO:0008597">
    <property type="term" value="F:calcium-dependent protein serine/threonine phosphatase regulator activity"/>
    <property type="evidence" value="ECO:0007669"/>
    <property type="project" value="TreeGrafter"/>
</dbReference>
<dbReference type="EMBL" id="AVOT02062418">
    <property type="protein sequence ID" value="MBW0555443.1"/>
    <property type="molecule type" value="Genomic_DNA"/>
</dbReference>
<dbReference type="InterPro" id="IPR006931">
    <property type="entry name" value="Calcipressin"/>
</dbReference>